<dbReference type="AlphaFoldDB" id="A0A238JWU5"/>
<dbReference type="EMBL" id="FXYH01000001">
    <property type="protein sequence ID" value="SMX34312.1"/>
    <property type="molecule type" value="Genomic_DNA"/>
</dbReference>
<gene>
    <name evidence="1" type="ORF">PEV8663_00459</name>
</gene>
<dbReference type="Proteomes" id="UP000220836">
    <property type="component" value="Unassembled WGS sequence"/>
</dbReference>
<keyword evidence="2" id="KW-1185">Reference proteome</keyword>
<evidence type="ECO:0000313" key="1">
    <source>
        <dbReference type="EMBL" id="SMX34312.1"/>
    </source>
</evidence>
<accession>A0A238JWU5</accession>
<name>A0A238JWU5_9RHOB</name>
<reference evidence="1 2" key="1">
    <citation type="submission" date="2017-05" db="EMBL/GenBank/DDBJ databases">
        <authorList>
            <person name="Song R."/>
            <person name="Chenine A.L."/>
            <person name="Ruprecht R.M."/>
        </authorList>
    </citation>
    <scope>NUCLEOTIDE SEQUENCE [LARGE SCALE GENOMIC DNA]</scope>
    <source>
        <strain evidence="1 2">CECT 8663</strain>
    </source>
</reference>
<sequence length="112" mass="11597">MGTLLKPLCLLVVVTILAFGGWGISSVGSGDSAALMQKSTVTHPCPPPCSDHSDMSHIDGQSCAICLVCTAIRETTQDGLLLFVAASLDLRIPFASMANGSEIGFDPPPPRA</sequence>
<proteinExistence type="predicted"/>
<protein>
    <recommendedName>
        <fullName evidence="3">DUF2946 domain-containing protein</fullName>
    </recommendedName>
</protein>
<evidence type="ECO:0000313" key="2">
    <source>
        <dbReference type="Proteomes" id="UP000220836"/>
    </source>
</evidence>
<organism evidence="1 2">
    <name type="scientific">Pelagimonas varians</name>
    <dbReference type="NCBI Taxonomy" id="696760"/>
    <lineage>
        <taxon>Bacteria</taxon>
        <taxon>Pseudomonadati</taxon>
        <taxon>Pseudomonadota</taxon>
        <taxon>Alphaproteobacteria</taxon>
        <taxon>Rhodobacterales</taxon>
        <taxon>Roseobacteraceae</taxon>
        <taxon>Pelagimonas</taxon>
    </lineage>
</organism>
<evidence type="ECO:0008006" key="3">
    <source>
        <dbReference type="Google" id="ProtNLM"/>
    </source>
</evidence>